<dbReference type="Pfam" id="PF01926">
    <property type="entry name" value="MMR_HSR1"/>
    <property type="match status" value="1"/>
</dbReference>
<comment type="function">
    <text evidence="5">GTPase that associates with the 50S ribosomal subunit and may have a role during protein synthesis or ribosome biogenesis.</text>
</comment>
<reference evidence="7 8" key="1">
    <citation type="submission" date="2024-09" db="EMBL/GenBank/DDBJ databases">
        <authorList>
            <person name="Sun Q."/>
            <person name="Mori K."/>
        </authorList>
    </citation>
    <scope>NUCLEOTIDE SEQUENCE [LARGE SCALE GENOMIC DNA]</scope>
    <source>
        <strain evidence="7 8">CCM 7650</strain>
    </source>
</reference>
<evidence type="ECO:0000256" key="5">
    <source>
        <dbReference type="HAMAP-Rule" id="MF_00900"/>
    </source>
</evidence>
<gene>
    <name evidence="5 7" type="primary">hflX</name>
    <name evidence="7" type="ORF">ACFFIP_17550</name>
</gene>
<dbReference type="NCBIfam" id="TIGR00231">
    <property type="entry name" value="small_GTP"/>
    <property type="match status" value="1"/>
</dbReference>
<comment type="subcellular location">
    <subcellularLocation>
        <location evidence="5">Cytoplasm</location>
    </subcellularLocation>
    <text evidence="5">May associate with membranes.</text>
</comment>
<dbReference type="RefSeq" id="WP_382389055.1">
    <property type="nucleotide sequence ID" value="NZ_JBHLWI010000056.1"/>
</dbReference>
<dbReference type="PANTHER" id="PTHR10229:SF0">
    <property type="entry name" value="GTP-BINDING PROTEIN 6-RELATED"/>
    <property type="match status" value="1"/>
</dbReference>
<organism evidence="7 8">
    <name type="scientific">Fontibacter flavus</name>
    <dbReference type="NCBI Taxonomy" id="654838"/>
    <lineage>
        <taxon>Bacteria</taxon>
        <taxon>Pseudomonadati</taxon>
        <taxon>Bacteroidota</taxon>
        <taxon>Cytophagia</taxon>
        <taxon>Cytophagales</taxon>
        <taxon>Cyclobacteriaceae</taxon>
        <taxon>Fontibacter</taxon>
    </lineage>
</organism>
<dbReference type="InterPro" id="IPR027417">
    <property type="entry name" value="P-loop_NTPase"/>
</dbReference>
<dbReference type="InterPro" id="IPR006073">
    <property type="entry name" value="GTP-bd"/>
</dbReference>
<comment type="caution">
    <text evidence="7">The sequence shown here is derived from an EMBL/GenBank/DDBJ whole genome shotgun (WGS) entry which is preliminary data.</text>
</comment>
<evidence type="ECO:0000256" key="3">
    <source>
        <dbReference type="ARBA" id="ARBA00022842"/>
    </source>
</evidence>
<sequence length="421" mass="48313">MSKFSRKLQKLYDTAPKQETAVLVALIHQNQTEQQVEEYLDELAFLTETLGAKTVYRFTQRLEKPDVKTFVGSGKLEEIRSYVEHFEVDMVIFDDDLSPSQMRNLENELKVKVYDRSLLILDIFLNRAQTAQAKTQVELARFQYLLPRLTRMWTHLERQRGGTGTRGGAGEKEIETDKRDIRNKITLLKSKLKEIEKQGETQRKGRKGIVRVALVGYTNVGKSTLMNLMTKSNILAENKLFATVDSTVRKVVLDNIPFLLSDTVGFIRKLPTHLIESFKSTLDEIREADLLVHVVDISHPGFEDHISVVRNTLNEIGAGDKPMLLVFNKIDLVPKMPSEEELQQMTDLEIEESNYLDFDKLSQAFEKKTGIPPVFMAAHIGTHVDEFRAALVREVKKEHLKMYPHYLESETIDLSQFEDEG</sequence>
<evidence type="ECO:0000259" key="6">
    <source>
        <dbReference type="PROSITE" id="PS51705"/>
    </source>
</evidence>
<keyword evidence="5" id="KW-0963">Cytoplasm</keyword>
<keyword evidence="2 5" id="KW-0547">Nucleotide-binding</keyword>
<evidence type="ECO:0000256" key="1">
    <source>
        <dbReference type="ARBA" id="ARBA00022723"/>
    </source>
</evidence>
<dbReference type="InterPro" id="IPR005225">
    <property type="entry name" value="Small_GTP-bd"/>
</dbReference>
<dbReference type="PIRSF" id="PIRSF006809">
    <property type="entry name" value="GTP-binding_hflX_prd"/>
    <property type="match status" value="1"/>
</dbReference>
<protein>
    <recommendedName>
        <fullName evidence="5">GTPase HflX</fullName>
    </recommendedName>
    <alternativeName>
        <fullName evidence="5">GTP-binding protein HflX</fullName>
    </alternativeName>
</protein>
<dbReference type="CDD" id="cd01878">
    <property type="entry name" value="HflX"/>
    <property type="match status" value="1"/>
</dbReference>
<comment type="subunit">
    <text evidence="5">Monomer. Associates with the 50S ribosomal subunit.</text>
</comment>
<dbReference type="Gene3D" id="6.10.250.2860">
    <property type="match status" value="1"/>
</dbReference>
<evidence type="ECO:0000256" key="4">
    <source>
        <dbReference type="ARBA" id="ARBA00023134"/>
    </source>
</evidence>
<dbReference type="InterPro" id="IPR016496">
    <property type="entry name" value="GTPase_HflX"/>
</dbReference>
<evidence type="ECO:0000256" key="2">
    <source>
        <dbReference type="ARBA" id="ARBA00022741"/>
    </source>
</evidence>
<dbReference type="PANTHER" id="PTHR10229">
    <property type="entry name" value="GTP-BINDING PROTEIN HFLX"/>
    <property type="match status" value="1"/>
</dbReference>
<keyword evidence="3" id="KW-0460">Magnesium</keyword>
<dbReference type="NCBIfam" id="TIGR03156">
    <property type="entry name" value="GTP_HflX"/>
    <property type="match status" value="1"/>
</dbReference>
<accession>A0ABV6FXG3</accession>
<dbReference type="SUPFAM" id="SSF52540">
    <property type="entry name" value="P-loop containing nucleoside triphosphate hydrolases"/>
    <property type="match status" value="1"/>
</dbReference>
<dbReference type="InterPro" id="IPR032305">
    <property type="entry name" value="GTP-bd_M"/>
</dbReference>
<dbReference type="Pfam" id="PF13167">
    <property type="entry name" value="GTP-bdg_N"/>
    <property type="match status" value="1"/>
</dbReference>
<comment type="similarity">
    <text evidence="5">Belongs to the TRAFAC class OBG-HflX-like GTPase superfamily. HflX GTPase family.</text>
</comment>
<name>A0ABV6FXG3_9BACT</name>
<dbReference type="Gene3D" id="3.40.50.300">
    <property type="entry name" value="P-loop containing nucleotide triphosphate hydrolases"/>
    <property type="match status" value="1"/>
</dbReference>
<dbReference type="InterPro" id="IPR030394">
    <property type="entry name" value="G_HFLX_dom"/>
</dbReference>
<evidence type="ECO:0000313" key="7">
    <source>
        <dbReference type="EMBL" id="MFC0264497.1"/>
    </source>
</evidence>
<dbReference type="Pfam" id="PF16360">
    <property type="entry name" value="GTP-bdg_M"/>
    <property type="match status" value="1"/>
</dbReference>
<dbReference type="EMBL" id="JBHLWI010000056">
    <property type="protein sequence ID" value="MFC0264497.1"/>
    <property type="molecule type" value="Genomic_DNA"/>
</dbReference>
<proteinExistence type="inferred from homology"/>
<dbReference type="PRINTS" id="PR00326">
    <property type="entry name" value="GTP1OBG"/>
</dbReference>
<dbReference type="InterPro" id="IPR042108">
    <property type="entry name" value="GTPase_HflX_N_sf"/>
</dbReference>
<keyword evidence="4 5" id="KW-0342">GTP-binding</keyword>
<feature type="domain" description="Hflx-type G" evidence="6">
    <location>
        <begin position="210"/>
        <end position="399"/>
    </location>
</feature>
<keyword evidence="8" id="KW-1185">Reference proteome</keyword>
<dbReference type="PROSITE" id="PS51705">
    <property type="entry name" value="G_HFLX"/>
    <property type="match status" value="1"/>
</dbReference>
<evidence type="ECO:0000313" key="8">
    <source>
        <dbReference type="Proteomes" id="UP001589797"/>
    </source>
</evidence>
<dbReference type="InterPro" id="IPR025121">
    <property type="entry name" value="GTPase_HflX_N"/>
</dbReference>
<dbReference type="Proteomes" id="UP001589797">
    <property type="component" value="Unassembled WGS sequence"/>
</dbReference>
<dbReference type="HAMAP" id="MF_00900">
    <property type="entry name" value="GTPase_HflX"/>
    <property type="match status" value="1"/>
</dbReference>
<keyword evidence="1" id="KW-0479">Metal-binding</keyword>
<dbReference type="Gene3D" id="3.40.50.11060">
    <property type="entry name" value="GTPase HflX, N-terminal domain"/>
    <property type="match status" value="1"/>
</dbReference>